<name>A0ABS7VA09_9GAMM</name>
<dbReference type="EMBL" id="JAIRBT010000006">
    <property type="protein sequence ID" value="MBZ6065729.1"/>
    <property type="molecule type" value="Genomic_DNA"/>
</dbReference>
<gene>
    <name evidence="1" type="ORF">LA374_05865</name>
</gene>
<dbReference type="Proteomes" id="UP000774958">
    <property type="component" value="Unassembled WGS sequence"/>
</dbReference>
<accession>A0ABS7VA09</accession>
<protein>
    <submittedName>
        <fullName evidence="1">Cell division inhibitor</fullName>
    </submittedName>
</protein>
<dbReference type="RefSeq" id="WP_136613594.1">
    <property type="nucleotide sequence ID" value="NZ_CDDB01000080.1"/>
</dbReference>
<comment type="caution">
    <text evidence="1">The sequence shown here is derived from an EMBL/GenBank/DDBJ whole genome shotgun (WGS) entry which is preliminary data.</text>
</comment>
<evidence type="ECO:0000313" key="1">
    <source>
        <dbReference type="EMBL" id="MBZ6065729.1"/>
    </source>
</evidence>
<reference evidence="1 2" key="1">
    <citation type="submission" date="2021-09" db="EMBL/GenBank/DDBJ databases">
        <title>Aeromonas schubertii isolated from Asian sea bass.</title>
        <authorList>
            <person name="Pinpimai K."/>
        </authorList>
    </citation>
    <scope>NUCLEOTIDE SEQUENCE [LARGE SCALE GENOMIC DNA]</scope>
    <source>
        <strain evidence="1 2">CHULA2021a</strain>
    </source>
</reference>
<organism evidence="1 2">
    <name type="scientific">Aeromonas schubertii</name>
    <dbReference type="NCBI Taxonomy" id="652"/>
    <lineage>
        <taxon>Bacteria</taxon>
        <taxon>Pseudomonadati</taxon>
        <taxon>Pseudomonadota</taxon>
        <taxon>Gammaproteobacteria</taxon>
        <taxon>Aeromonadales</taxon>
        <taxon>Aeromonadaceae</taxon>
        <taxon>Aeromonas</taxon>
    </lineage>
</organism>
<evidence type="ECO:0000313" key="2">
    <source>
        <dbReference type="Proteomes" id="UP000774958"/>
    </source>
</evidence>
<proteinExistence type="predicted"/>
<dbReference type="SUPFAM" id="SSF52540">
    <property type="entry name" value="P-loop containing nucleoside triphosphate hydrolases"/>
    <property type="match status" value="1"/>
</dbReference>
<dbReference type="Gene3D" id="3.40.50.300">
    <property type="entry name" value="P-loop containing nucleotide triphosphate hydrolases"/>
    <property type="match status" value="1"/>
</dbReference>
<keyword evidence="2" id="KW-1185">Reference proteome</keyword>
<sequence>MTQLAAIHSHSSAFTSWPRHRPCLRPDPAAQDTILDLLKRTRLHTGWILLLAPPGAPSAADLQSKGIDPTRVLLLPRNRIKNWQGVLEKSLGNGCFSAVLGWLPEDIDLDFQRLDRSRQATGTLMQIFVPPLCHPFGQNLFHNH</sequence>
<dbReference type="InterPro" id="IPR027417">
    <property type="entry name" value="P-loop_NTPase"/>
</dbReference>